<dbReference type="GO" id="GO:0003989">
    <property type="term" value="F:acetyl-CoA carboxylase activity"/>
    <property type="evidence" value="ECO:0007669"/>
    <property type="project" value="InterPro"/>
</dbReference>
<keyword evidence="6 7" id="KW-0092">Biotin</keyword>
<keyword evidence="5 7" id="KW-0275">Fatty acid biosynthesis</keyword>
<dbReference type="InterPro" id="IPR001249">
    <property type="entry name" value="AcCoA_biotinCC"/>
</dbReference>
<dbReference type="Proteomes" id="UP000243975">
    <property type="component" value="Unassembled WGS sequence"/>
</dbReference>
<dbReference type="PROSITE" id="PS00188">
    <property type="entry name" value="BIOTIN"/>
    <property type="match status" value="1"/>
</dbReference>
<dbReference type="Pfam" id="PF00364">
    <property type="entry name" value="Biotin_lipoyl"/>
    <property type="match status" value="1"/>
</dbReference>
<dbReference type="GO" id="GO:0009317">
    <property type="term" value="C:acetyl-CoA carboxylase complex"/>
    <property type="evidence" value="ECO:0007669"/>
    <property type="project" value="InterPro"/>
</dbReference>
<dbReference type="PROSITE" id="PS50968">
    <property type="entry name" value="BIOTINYL_LIPOYL"/>
    <property type="match status" value="1"/>
</dbReference>
<dbReference type="InterPro" id="IPR001882">
    <property type="entry name" value="Biotin_BS"/>
</dbReference>
<keyword evidence="2 7" id="KW-0444">Lipid biosynthesis</keyword>
<gene>
    <name evidence="10" type="ORF">Ccrd_015197</name>
</gene>
<evidence type="ECO:0000256" key="3">
    <source>
        <dbReference type="ARBA" id="ARBA00022832"/>
    </source>
</evidence>
<feature type="region of interest" description="Disordered" evidence="8">
    <location>
        <begin position="232"/>
        <end position="274"/>
    </location>
</feature>
<dbReference type="Gramene" id="KVI06457">
    <property type="protein sequence ID" value="KVI06457"/>
    <property type="gene ID" value="Ccrd_015197"/>
</dbReference>
<protein>
    <recommendedName>
        <fullName evidence="7">Biotin carboxyl carrier protein of acetyl-CoA carboxylase</fullName>
    </recommendedName>
</protein>
<evidence type="ECO:0000256" key="6">
    <source>
        <dbReference type="ARBA" id="ARBA00023267"/>
    </source>
</evidence>
<reference evidence="10 11" key="1">
    <citation type="journal article" date="2016" name="Sci. Rep.">
        <title>The genome sequence of the outbreeding globe artichoke constructed de novo incorporating a phase-aware low-pass sequencing strategy of F1 progeny.</title>
        <authorList>
            <person name="Scaglione D."/>
            <person name="Reyes-Chin-Wo S."/>
            <person name="Acquadro A."/>
            <person name="Froenicke L."/>
            <person name="Portis E."/>
            <person name="Beitel C."/>
            <person name="Tirone M."/>
            <person name="Mauro R."/>
            <person name="Lo Monaco A."/>
            <person name="Mauromicale G."/>
            <person name="Faccioli P."/>
            <person name="Cattivelli L."/>
            <person name="Rieseberg L."/>
            <person name="Michelmore R."/>
            <person name="Lanteri S."/>
        </authorList>
    </citation>
    <scope>NUCLEOTIDE SEQUENCE [LARGE SCALE GENOMIC DNA]</scope>
    <source>
        <strain evidence="10">2C</strain>
    </source>
</reference>
<keyword evidence="7" id="KW-0150">Chloroplast</keyword>
<dbReference type="GO" id="GO:0006633">
    <property type="term" value="P:fatty acid biosynthetic process"/>
    <property type="evidence" value="ECO:0007669"/>
    <property type="project" value="UniProtKB-UniPathway"/>
</dbReference>
<comment type="pathway">
    <text evidence="1 7">Lipid metabolism; fatty acid biosynthesis.</text>
</comment>
<dbReference type="UniPathway" id="UPA00094"/>
<dbReference type="InterPro" id="IPR000089">
    <property type="entry name" value="Biotin_lipoyl"/>
</dbReference>
<dbReference type="CDD" id="cd06850">
    <property type="entry name" value="biotinyl_domain"/>
    <property type="match status" value="1"/>
</dbReference>
<proteinExistence type="predicted"/>
<keyword evidence="11" id="KW-1185">Reference proteome</keyword>
<feature type="non-terminal residue" evidence="10">
    <location>
        <position position="349"/>
    </location>
</feature>
<dbReference type="NCBIfam" id="TIGR00531">
    <property type="entry name" value="BCCP"/>
    <property type="match status" value="1"/>
</dbReference>
<dbReference type="PANTHER" id="PTHR43416">
    <property type="entry name" value="DIHYDROLIPOYLLYSINE-RESIDUE SUCCINYLTRANSFERASE COMPONENT OF 2-OXOGLUTARATE DEHYDROGENASE COMPLEX, MITOCHONDRIAL-RELATED"/>
    <property type="match status" value="1"/>
</dbReference>
<accession>A0A103YCA2</accession>
<evidence type="ECO:0000256" key="1">
    <source>
        <dbReference type="ARBA" id="ARBA00005194"/>
    </source>
</evidence>
<evidence type="ECO:0000313" key="11">
    <source>
        <dbReference type="Proteomes" id="UP000243975"/>
    </source>
</evidence>
<dbReference type="EMBL" id="LEKV01001825">
    <property type="protein sequence ID" value="KVI06457.1"/>
    <property type="molecule type" value="Genomic_DNA"/>
</dbReference>
<dbReference type="SUPFAM" id="SSF51230">
    <property type="entry name" value="Single hybrid motif"/>
    <property type="match status" value="1"/>
</dbReference>
<dbReference type="Gene3D" id="2.40.50.100">
    <property type="match status" value="1"/>
</dbReference>
<dbReference type="PANTHER" id="PTHR43416:SF4">
    <property type="entry name" value="BIOTIN CARBOXYL CARRIER PROTEIN OF ACETYL-COA CARBOXYLASE 2, CHLOROPLASTIC"/>
    <property type="match status" value="1"/>
</dbReference>
<dbReference type="FunFam" id="2.40.50.100:FF:000003">
    <property type="entry name" value="Acetyl-CoA carboxylase biotin carboxyl carrier protein"/>
    <property type="match status" value="1"/>
</dbReference>
<dbReference type="PRINTS" id="PR01071">
    <property type="entry name" value="ACOABIOTINCC"/>
</dbReference>
<evidence type="ECO:0000256" key="5">
    <source>
        <dbReference type="ARBA" id="ARBA00023160"/>
    </source>
</evidence>
<keyword evidence="3 7" id="KW-0276">Fatty acid metabolism</keyword>
<evidence type="ECO:0000313" key="10">
    <source>
        <dbReference type="EMBL" id="KVI06457.1"/>
    </source>
</evidence>
<keyword evidence="4 7" id="KW-0443">Lipid metabolism</keyword>
<keyword evidence="7" id="KW-0934">Plastid</keyword>
<name>A0A103YCA2_CYNCS</name>
<evidence type="ECO:0000256" key="7">
    <source>
        <dbReference type="RuleBase" id="RU364072"/>
    </source>
</evidence>
<comment type="subcellular location">
    <subcellularLocation>
        <location evidence="7">Plastid</location>
        <location evidence="7">Chloroplast</location>
    </subcellularLocation>
</comment>
<dbReference type="InterPro" id="IPR011053">
    <property type="entry name" value="Single_hybrid_motif"/>
</dbReference>
<dbReference type="STRING" id="59895.A0A103YCA2"/>
<sequence length="349" mass="37488">LSSPSLILPPPNPYKNPFTSYPPLYFVSVRPISLCKIVCNQGIRSAMASFTVNCPKTSPLFASHPNPKQNPKHRNSSVVLFQSDLNANRALIAGSSSLGLQDFSGFFSRYSLPNLEKGMKREEKSSSKRNQNDVMRVSAQLNEIALEKSSNSAPASDKLEESTKIPPPETSVPDAAAITAFMNQVAGLVQLVDSRDIMELELKQQNFEVLIRKKEALPLPPAAPMVMMQSQPQAMYQPQPPPPQFAPASSGPAPSASAPAALPAPAKPKSSHPPLKCPMAGTFYRAPAPGAPAFVKVGDKVQKGQVICIIEAMKLMNEIEADQSGTVVDILAEDGKPVSLDTPLLVIEP</sequence>
<evidence type="ECO:0000259" key="9">
    <source>
        <dbReference type="PROSITE" id="PS50968"/>
    </source>
</evidence>
<feature type="compositionally biased region" description="Low complexity" evidence="8">
    <location>
        <begin position="246"/>
        <end position="274"/>
    </location>
</feature>
<evidence type="ECO:0000256" key="4">
    <source>
        <dbReference type="ARBA" id="ARBA00023098"/>
    </source>
</evidence>
<feature type="domain" description="Lipoyl-binding" evidence="9">
    <location>
        <begin position="272"/>
        <end position="348"/>
    </location>
</feature>
<dbReference type="InterPro" id="IPR050537">
    <property type="entry name" value="2-oxoacid_dehydrogenase"/>
</dbReference>
<dbReference type="AlphaFoldDB" id="A0A103YCA2"/>
<comment type="caution">
    <text evidence="10">The sequence shown here is derived from an EMBL/GenBank/DDBJ whole genome shotgun (WGS) entry which is preliminary data.</text>
</comment>
<evidence type="ECO:0000256" key="2">
    <source>
        <dbReference type="ARBA" id="ARBA00022516"/>
    </source>
</evidence>
<evidence type="ECO:0000256" key="8">
    <source>
        <dbReference type="SAM" id="MobiDB-lite"/>
    </source>
</evidence>
<comment type="function">
    <text evidence="7">This protein is a component of the acetyl coenzyme A carboxylase complex; first, biotin carboxylase catalyzes the carboxylation of the carrier protein and then the transcarboxylase transfers the carboxyl group to form malonyl-CoA.</text>
</comment>
<dbReference type="GO" id="GO:0009507">
    <property type="term" value="C:chloroplast"/>
    <property type="evidence" value="ECO:0007669"/>
    <property type="project" value="UniProtKB-SubCell"/>
</dbReference>
<feature type="region of interest" description="Disordered" evidence="8">
    <location>
        <begin position="146"/>
        <end position="171"/>
    </location>
</feature>
<organism evidence="10 11">
    <name type="scientific">Cynara cardunculus var. scolymus</name>
    <name type="common">Globe artichoke</name>
    <name type="synonym">Cynara scolymus</name>
    <dbReference type="NCBI Taxonomy" id="59895"/>
    <lineage>
        <taxon>Eukaryota</taxon>
        <taxon>Viridiplantae</taxon>
        <taxon>Streptophyta</taxon>
        <taxon>Embryophyta</taxon>
        <taxon>Tracheophyta</taxon>
        <taxon>Spermatophyta</taxon>
        <taxon>Magnoliopsida</taxon>
        <taxon>eudicotyledons</taxon>
        <taxon>Gunneridae</taxon>
        <taxon>Pentapetalae</taxon>
        <taxon>asterids</taxon>
        <taxon>campanulids</taxon>
        <taxon>Asterales</taxon>
        <taxon>Asteraceae</taxon>
        <taxon>Carduoideae</taxon>
        <taxon>Cardueae</taxon>
        <taxon>Carduinae</taxon>
        <taxon>Cynara</taxon>
    </lineage>
</organism>